<comment type="caution">
    <text evidence="3">The sequence shown here is derived from an EMBL/GenBank/DDBJ whole genome shotgun (WGS) entry which is preliminary data.</text>
</comment>
<evidence type="ECO:0000256" key="1">
    <source>
        <dbReference type="SAM" id="MobiDB-lite"/>
    </source>
</evidence>
<dbReference type="EMBL" id="BAABGA010000031">
    <property type="protein sequence ID" value="GAA4453953.1"/>
    <property type="molecule type" value="Genomic_DNA"/>
</dbReference>
<evidence type="ECO:0000313" key="3">
    <source>
        <dbReference type="EMBL" id="GAA4453953.1"/>
    </source>
</evidence>
<keyword evidence="4" id="KW-1185">Reference proteome</keyword>
<feature type="chain" id="PRO_5045549438" description="Secreted protein" evidence="2">
    <location>
        <begin position="18"/>
        <end position="63"/>
    </location>
</feature>
<evidence type="ECO:0000256" key="2">
    <source>
        <dbReference type="SAM" id="SignalP"/>
    </source>
</evidence>
<reference evidence="4" key="1">
    <citation type="journal article" date="2019" name="Int. J. Syst. Evol. Microbiol.">
        <title>The Global Catalogue of Microorganisms (GCM) 10K type strain sequencing project: providing services to taxonomists for standard genome sequencing and annotation.</title>
        <authorList>
            <consortium name="The Broad Institute Genomics Platform"/>
            <consortium name="The Broad Institute Genome Sequencing Center for Infectious Disease"/>
            <person name="Wu L."/>
            <person name="Ma J."/>
        </authorList>
    </citation>
    <scope>NUCLEOTIDE SEQUENCE [LARGE SCALE GENOMIC DNA]</scope>
    <source>
        <strain evidence="4">JCM 17759</strain>
    </source>
</reference>
<organism evidence="3 4">
    <name type="scientific">Novipirellula rosea</name>
    <dbReference type="NCBI Taxonomy" id="1031540"/>
    <lineage>
        <taxon>Bacteria</taxon>
        <taxon>Pseudomonadati</taxon>
        <taxon>Planctomycetota</taxon>
        <taxon>Planctomycetia</taxon>
        <taxon>Pirellulales</taxon>
        <taxon>Pirellulaceae</taxon>
        <taxon>Novipirellula</taxon>
    </lineage>
</organism>
<protein>
    <recommendedName>
        <fullName evidence="5">Secreted protein</fullName>
    </recommendedName>
</protein>
<evidence type="ECO:0008006" key="5">
    <source>
        <dbReference type="Google" id="ProtNLM"/>
    </source>
</evidence>
<gene>
    <name evidence="3" type="ORF">GCM10023156_25670</name>
</gene>
<accession>A0ABP8MPL1</accession>
<feature type="region of interest" description="Disordered" evidence="1">
    <location>
        <begin position="38"/>
        <end position="63"/>
    </location>
</feature>
<feature type="signal peptide" evidence="2">
    <location>
        <begin position="1"/>
        <end position="17"/>
    </location>
</feature>
<sequence length="63" mass="6561">MRSSLLTFFVLPLYIVAAGCGTQAAQSPEPRELERYLEQNPDAAARGGQAEPAGIDGPTGALS</sequence>
<dbReference type="PROSITE" id="PS51257">
    <property type="entry name" value="PROKAR_LIPOPROTEIN"/>
    <property type="match status" value="1"/>
</dbReference>
<keyword evidence="2" id="KW-0732">Signal</keyword>
<evidence type="ECO:0000313" key="4">
    <source>
        <dbReference type="Proteomes" id="UP001500840"/>
    </source>
</evidence>
<proteinExistence type="predicted"/>
<name>A0ABP8MPL1_9BACT</name>
<dbReference type="Proteomes" id="UP001500840">
    <property type="component" value="Unassembled WGS sequence"/>
</dbReference>